<comment type="caution">
    <text evidence="2">The sequence shown here is derived from an EMBL/GenBank/DDBJ whole genome shotgun (WGS) entry which is preliminary data.</text>
</comment>
<dbReference type="EMBL" id="BGZK01000218">
    <property type="protein sequence ID" value="GBP29270.1"/>
    <property type="molecule type" value="Genomic_DNA"/>
</dbReference>
<organism evidence="2 3">
    <name type="scientific">Eumeta variegata</name>
    <name type="common">Bagworm moth</name>
    <name type="synonym">Eumeta japonica</name>
    <dbReference type="NCBI Taxonomy" id="151549"/>
    <lineage>
        <taxon>Eukaryota</taxon>
        <taxon>Metazoa</taxon>
        <taxon>Ecdysozoa</taxon>
        <taxon>Arthropoda</taxon>
        <taxon>Hexapoda</taxon>
        <taxon>Insecta</taxon>
        <taxon>Pterygota</taxon>
        <taxon>Neoptera</taxon>
        <taxon>Endopterygota</taxon>
        <taxon>Lepidoptera</taxon>
        <taxon>Glossata</taxon>
        <taxon>Ditrysia</taxon>
        <taxon>Tineoidea</taxon>
        <taxon>Psychidae</taxon>
        <taxon>Oiketicinae</taxon>
        <taxon>Eumeta</taxon>
    </lineage>
</organism>
<dbReference type="Proteomes" id="UP000299102">
    <property type="component" value="Unassembled WGS sequence"/>
</dbReference>
<reference evidence="2 3" key="1">
    <citation type="journal article" date="2019" name="Commun. Biol.">
        <title>The bagworm genome reveals a unique fibroin gene that provides high tensile strength.</title>
        <authorList>
            <person name="Kono N."/>
            <person name="Nakamura H."/>
            <person name="Ohtoshi R."/>
            <person name="Tomita M."/>
            <person name="Numata K."/>
            <person name="Arakawa K."/>
        </authorList>
    </citation>
    <scope>NUCLEOTIDE SEQUENCE [LARGE SCALE GENOMIC DNA]</scope>
</reference>
<accession>A0A4C1USR5</accession>
<keyword evidence="3" id="KW-1185">Reference proteome</keyword>
<evidence type="ECO:0000313" key="3">
    <source>
        <dbReference type="Proteomes" id="UP000299102"/>
    </source>
</evidence>
<feature type="region of interest" description="Disordered" evidence="1">
    <location>
        <begin position="13"/>
        <end position="43"/>
    </location>
</feature>
<evidence type="ECO:0000313" key="2">
    <source>
        <dbReference type="EMBL" id="GBP29270.1"/>
    </source>
</evidence>
<gene>
    <name evidence="2" type="ORF">EVAR_78964_1</name>
</gene>
<evidence type="ECO:0000256" key="1">
    <source>
        <dbReference type="SAM" id="MobiDB-lite"/>
    </source>
</evidence>
<sequence>MTGLRQRLTAEFRRPVGPPCGGPTVRRIASAPTHEGQQGRVKTKSTACASAECRDALADAHRGESKTICFPHAGVRRLPWPASTSAPLRELITFRLANFRL</sequence>
<proteinExistence type="predicted"/>
<dbReference type="AlphaFoldDB" id="A0A4C1USR5"/>
<name>A0A4C1USR5_EUMVA</name>
<protein>
    <submittedName>
        <fullName evidence="2">Uncharacterized protein</fullName>
    </submittedName>
</protein>